<evidence type="ECO:0000313" key="7">
    <source>
        <dbReference type="EMBL" id="KAL3091984.1"/>
    </source>
</evidence>
<dbReference type="InterPro" id="IPR029063">
    <property type="entry name" value="SAM-dependent_MTases_sf"/>
</dbReference>
<reference evidence="7 8" key="1">
    <citation type="submission" date="2024-10" db="EMBL/GenBank/DDBJ databases">
        <authorList>
            <person name="Kim D."/>
        </authorList>
    </citation>
    <scope>NUCLEOTIDE SEQUENCE [LARGE SCALE GENOMIC DNA]</scope>
    <source>
        <strain evidence="7">Taebaek</strain>
    </source>
</reference>
<dbReference type="SUPFAM" id="SSF53335">
    <property type="entry name" value="S-adenosyl-L-methionine-dependent methyltransferases"/>
    <property type="match status" value="1"/>
</dbReference>
<evidence type="ECO:0000256" key="3">
    <source>
        <dbReference type="ARBA" id="ARBA00022679"/>
    </source>
</evidence>
<evidence type="ECO:0000256" key="4">
    <source>
        <dbReference type="ARBA" id="ARBA00022691"/>
    </source>
</evidence>
<evidence type="ECO:0000313" key="8">
    <source>
        <dbReference type="Proteomes" id="UP001620645"/>
    </source>
</evidence>
<dbReference type="GO" id="GO:0032259">
    <property type="term" value="P:methylation"/>
    <property type="evidence" value="ECO:0007669"/>
    <property type="project" value="UniProtKB-KW"/>
</dbReference>
<feature type="domain" description="Methyltransferase" evidence="6">
    <location>
        <begin position="64"/>
        <end position="205"/>
    </location>
</feature>
<sequence length="247" mass="27662">MAEADDSDFENSKLGTKEYWDSLYDLELTNFAENADEGEIWFGRSAELRILKFIEQQNLPISAKICDLGTGNGSLLRKLRSRGFTSLVGLDYSTNAIELAKKQASSCNGHQSMPIEFGVVDLASDQLDNKFCHKFDILIDKGTFDAISLTENRQKFMENYCLNIGKMFSVQKEASQLLHYFLIISCNFTIDELIAHFVKMPSEKEAAADGTFQFVSPLPNAPEAFKFGGSIGTTTNGAVFRWTRNDQ</sequence>
<dbReference type="HAMAP" id="MF_03188">
    <property type="entry name" value="Methyltr_EFM4"/>
    <property type="match status" value="1"/>
</dbReference>
<proteinExistence type="inferred from homology"/>
<evidence type="ECO:0000256" key="2">
    <source>
        <dbReference type="ARBA" id="ARBA00022603"/>
    </source>
</evidence>
<evidence type="ECO:0000256" key="5">
    <source>
        <dbReference type="HAMAP-Rule" id="MF_03188"/>
    </source>
</evidence>
<organism evidence="7 8">
    <name type="scientific">Heterodera schachtii</name>
    <name type="common">Sugarbeet cyst nematode worm</name>
    <name type="synonym">Tylenchus schachtii</name>
    <dbReference type="NCBI Taxonomy" id="97005"/>
    <lineage>
        <taxon>Eukaryota</taxon>
        <taxon>Metazoa</taxon>
        <taxon>Ecdysozoa</taxon>
        <taxon>Nematoda</taxon>
        <taxon>Chromadorea</taxon>
        <taxon>Rhabditida</taxon>
        <taxon>Tylenchina</taxon>
        <taxon>Tylenchomorpha</taxon>
        <taxon>Tylenchoidea</taxon>
        <taxon>Heteroderidae</taxon>
        <taxon>Heteroderinae</taxon>
        <taxon>Heterodera</taxon>
    </lineage>
</organism>
<dbReference type="PANTHER" id="PTHR12843:SF5">
    <property type="entry name" value="EEF1A LYSINE METHYLTRANSFERASE 2"/>
    <property type="match status" value="1"/>
</dbReference>
<dbReference type="EC" id="2.1.1.-" evidence="5"/>
<dbReference type="Pfam" id="PF13847">
    <property type="entry name" value="Methyltransf_31"/>
    <property type="match status" value="1"/>
</dbReference>
<comment type="caution">
    <text evidence="7">The sequence shown here is derived from an EMBL/GenBank/DDBJ whole genome shotgun (WGS) entry which is preliminary data.</text>
</comment>
<dbReference type="InterPro" id="IPR025714">
    <property type="entry name" value="Methyltranfer_dom"/>
</dbReference>
<keyword evidence="1 5" id="KW-0963">Cytoplasm</keyword>
<accession>A0ABD2JN06</accession>
<gene>
    <name evidence="7" type="ORF">niasHS_005934</name>
</gene>
<dbReference type="AlphaFoldDB" id="A0ABD2JN06"/>
<keyword evidence="2 5" id="KW-0489">Methyltransferase</keyword>
<dbReference type="Gene3D" id="3.40.50.150">
    <property type="entry name" value="Vaccinia Virus protein VP39"/>
    <property type="match status" value="1"/>
</dbReference>
<dbReference type="EMBL" id="JBICCN010000121">
    <property type="protein sequence ID" value="KAL3091984.1"/>
    <property type="molecule type" value="Genomic_DNA"/>
</dbReference>
<keyword evidence="4 5" id="KW-0949">S-adenosyl-L-methionine</keyword>
<dbReference type="PANTHER" id="PTHR12843">
    <property type="entry name" value="PROTEIN-LYSINE N-METHYLTRANSFERASE METTL10"/>
    <property type="match status" value="1"/>
</dbReference>
<dbReference type="InterPro" id="IPR026635">
    <property type="entry name" value="Efm4/METTL10"/>
</dbReference>
<dbReference type="Proteomes" id="UP001620645">
    <property type="component" value="Unassembled WGS sequence"/>
</dbReference>
<comment type="subcellular location">
    <subcellularLocation>
        <location evidence="5">Cytoplasm</location>
    </subcellularLocation>
</comment>
<dbReference type="CDD" id="cd02440">
    <property type="entry name" value="AdoMet_MTases"/>
    <property type="match status" value="1"/>
</dbReference>
<comment type="function">
    <text evidence="5">S-adenosyl-L-methionine-dependent protein-lysine N-methyltransferase that methylates elongation factor 1-alpha.</text>
</comment>
<protein>
    <recommendedName>
        <fullName evidence="5">Protein-lysine N-methyltransferase niasHS_005934</fullName>
        <ecNumber evidence="5">2.1.1.-</ecNumber>
    </recommendedName>
</protein>
<keyword evidence="8" id="KW-1185">Reference proteome</keyword>
<comment type="similarity">
    <text evidence="5">Belongs to the class I-like SAM-binding methyltransferase superfamily. EFM4 family.</text>
</comment>
<name>A0ABD2JN06_HETSC</name>
<dbReference type="GO" id="GO:0016279">
    <property type="term" value="F:protein-lysine N-methyltransferase activity"/>
    <property type="evidence" value="ECO:0007669"/>
    <property type="project" value="UniProtKB-UniRule"/>
</dbReference>
<keyword evidence="3 5" id="KW-0808">Transferase</keyword>
<evidence type="ECO:0000259" key="6">
    <source>
        <dbReference type="Pfam" id="PF13847"/>
    </source>
</evidence>
<dbReference type="GO" id="GO:0005737">
    <property type="term" value="C:cytoplasm"/>
    <property type="evidence" value="ECO:0007669"/>
    <property type="project" value="UniProtKB-SubCell"/>
</dbReference>
<evidence type="ECO:0000256" key="1">
    <source>
        <dbReference type="ARBA" id="ARBA00022490"/>
    </source>
</evidence>